<dbReference type="OMA" id="HIECFDN"/>
<comment type="caution">
    <text evidence="11">The sequence shown here is derived from an EMBL/GenBank/DDBJ whole genome shotgun (WGS) entry which is preliminary data.</text>
</comment>
<name>A0A553IJ97_ACHLA</name>
<dbReference type="Pfam" id="PF14520">
    <property type="entry name" value="HHH_5"/>
    <property type="match status" value="1"/>
</dbReference>
<comment type="subunit">
    <text evidence="6">Interacts with UvrB in an incision complex.</text>
</comment>
<proteinExistence type="inferred from homology"/>
<dbReference type="PROSITE" id="PS50165">
    <property type="entry name" value="UVRC"/>
    <property type="match status" value="1"/>
</dbReference>
<dbReference type="PROSITE" id="PS50151">
    <property type="entry name" value="UVR"/>
    <property type="match status" value="1"/>
</dbReference>
<dbReference type="HAMAP" id="MF_00203">
    <property type="entry name" value="UvrC"/>
    <property type="match status" value="1"/>
</dbReference>
<evidence type="ECO:0000256" key="6">
    <source>
        <dbReference type="HAMAP-Rule" id="MF_00203"/>
    </source>
</evidence>
<dbReference type="CDD" id="cd10434">
    <property type="entry name" value="GIY-YIG_UvrC_Cho"/>
    <property type="match status" value="1"/>
</dbReference>
<evidence type="ECO:0000259" key="10">
    <source>
        <dbReference type="PROSITE" id="PS50165"/>
    </source>
</evidence>
<gene>
    <name evidence="6 11" type="primary">uvrC</name>
    <name evidence="11" type="ORF">FNV44_04115</name>
</gene>
<dbReference type="Gene3D" id="3.30.420.340">
    <property type="entry name" value="UvrC, RNAse H endonuclease domain"/>
    <property type="match status" value="1"/>
</dbReference>
<dbReference type="GO" id="GO:0006289">
    <property type="term" value="P:nucleotide-excision repair"/>
    <property type="evidence" value="ECO:0007669"/>
    <property type="project" value="UniProtKB-UniRule"/>
</dbReference>
<dbReference type="InterPro" id="IPR000305">
    <property type="entry name" value="GIY-YIG_endonuc"/>
</dbReference>
<dbReference type="SUPFAM" id="SSF46600">
    <property type="entry name" value="C-terminal UvrC-binding domain of UvrB"/>
    <property type="match status" value="1"/>
</dbReference>
<dbReference type="PROSITE" id="PS50164">
    <property type="entry name" value="GIY_YIG"/>
    <property type="match status" value="1"/>
</dbReference>
<dbReference type="EMBL" id="VKID01000001">
    <property type="protein sequence ID" value="TRY00242.1"/>
    <property type="molecule type" value="Genomic_DNA"/>
</dbReference>
<accession>A0A553IJ97</accession>
<dbReference type="NCBIfam" id="TIGR00194">
    <property type="entry name" value="uvrC"/>
    <property type="match status" value="1"/>
</dbReference>
<dbReference type="InterPro" id="IPR036876">
    <property type="entry name" value="UVR_dom_sf"/>
</dbReference>
<evidence type="ECO:0000313" key="11">
    <source>
        <dbReference type="EMBL" id="TRY00242.1"/>
    </source>
</evidence>
<dbReference type="Gene3D" id="3.40.1440.10">
    <property type="entry name" value="GIY-YIG endonuclease"/>
    <property type="match status" value="1"/>
</dbReference>
<dbReference type="GO" id="GO:0009380">
    <property type="term" value="C:excinuclease repair complex"/>
    <property type="evidence" value="ECO:0007669"/>
    <property type="project" value="InterPro"/>
</dbReference>
<comment type="similarity">
    <text evidence="6">Belongs to the UvrC family.</text>
</comment>
<dbReference type="GO" id="GO:0009381">
    <property type="term" value="F:excinuclease ABC activity"/>
    <property type="evidence" value="ECO:0007669"/>
    <property type="project" value="UniProtKB-UniRule"/>
</dbReference>
<reference evidence="11 12" key="1">
    <citation type="submission" date="2019-07" db="EMBL/GenBank/DDBJ databases">
        <title>Genome sequence of Acholeplasma laidlawii strain with increased resistance to erythromycin.</title>
        <authorList>
            <person name="Medvedeva E.S."/>
            <person name="Baranova N.B."/>
            <person name="Siniagina M.N."/>
            <person name="Mouzykantov A."/>
            <person name="Chernova O.A."/>
            <person name="Chernov V.M."/>
        </authorList>
    </citation>
    <scope>NUCLEOTIDE SEQUENCE [LARGE SCALE GENOMIC DNA]</scope>
    <source>
        <strain evidence="11 12">PG8REry</strain>
    </source>
</reference>
<dbReference type="PANTHER" id="PTHR30562">
    <property type="entry name" value="UVRC/OXIDOREDUCTASE"/>
    <property type="match status" value="1"/>
</dbReference>
<evidence type="ECO:0000259" key="9">
    <source>
        <dbReference type="PROSITE" id="PS50164"/>
    </source>
</evidence>
<dbReference type="Gene3D" id="1.10.150.20">
    <property type="entry name" value="5' to 3' exonuclease, C-terminal subdomain"/>
    <property type="match status" value="1"/>
</dbReference>
<dbReference type="Pfam" id="PF08459">
    <property type="entry name" value="UvrC_RNaseH_dom"/>
    <property type="match status" value="1"/>
</dbReference>
<evidence type="ECO:0000256" key="7">
    <source>
        <dbReference type="SAM" id="Coils"/>
    </source>
</evidence>
<dbReference type="InterPro" id="IPR004791">
    <property type="entry name" value="UvrC"/>
</dbReference>
<keyword evidence="3 6" id="KW-0228">DNA excision</keyword>
<dbReference type="PANTHER" id="PTHR30562:SF1">
    <property type="entry name" value="UVRABC SYSTEM PROTEIN C"/>
    <property type="match status" value="1"/>
</dbReference>
<dbReference type="AlphaFoldDB" id="A0A553IJ97"/>
<evidence type="ECO:0000256" key="4">
    <source>
        <dbReference type="ARBA" id="ARBA00022881"/>
    </source>
</evidence>
<feature type="coiled-coil region" evidence="7">
    <location>
        <begin position="187"/>
        <end position="214"/>
    </location>
</feature>
<evidence type="ECO:0000256" key="2">
    <source>
        <dbReference type="ARBA" id="ARBA00022763"/>
    </source>
</evidence>
<dbReference type="InterPro" id="IPR001943">
    <property type="entry name" value="UVR_dom"/>
</dbReference>
<feature type="domain" description="UVR" evidence="8">
    <location>
        <begin position="191"/>
        <end position="226"/>
    </location>
</feature>
<protein>
    <recommendedName>
        <fullName evidence="6">UvrABC system protein C</fullName>
        <shortName evidence="6">Protein UvrC</shortName>
    </recommendedName>
    <alternativeName>
        <fullName evidence="6">Excinuclease ABC subunit C</fullName>
    </alternativeName>
</protein>
<dbReference type="InterPro" id="IPR038476">
    <property type="entry name" value="UvrC_RNase_H_dom_sf"/>
</dbReference>
<comment type="function">
    <text evidence="6">The UvrABC repair system catalyzes the recognition and processing of DNA lesions. UvrC both incises the 5' and 3' sides of the lesion. The N-terminal half is responsible for the 3' incision and the C-terminal half is responsible for the 5' incision.</text>
</comment>
<dbReference type="GO" id="GO:0005737">
    <property type="term" value="C:cytoplasm"/>
    <property type="evidence" value="ECO:0007669"/>
    <property type="project" value="UniProtKB-SubCell"/>
</dbReference>
<dbReference type="RefSeq" id="WP_012242259.1">
    <property type="nucleotide sequence ID" value="NZ_CP103951.1"/>
</dbReference>
<dbReference type="GO" id="GO:0003677">
    <property type="term" value="F:DNA binding"/>
    <property type="evidence" value="ECO:0007669"/>
    <property type="project" value="UniProtKB-UniRule"/>
</dbReference>
<dbReference type="Gene3D" id="4.10.860.10">
    <property type="entry name" value="UVR domain"/>
    <property type="match status" value="1"/>
</dbReference>
<keyword evidence="5 6" id="KW-0234">DNA repair</keyword>
<dbReference type="InterPro" id="IPR035901">
    <property type="entry name" value="GIY-YIG_endonuc_sf"/>
</dbReference>
<sequence>MKEKLSILPTEPGCYMMLDQSGEVIYVGKAKNLKNRVSSYFRGAHNAKTEKLISEISDFNYIVTNSEQESLILEYNLIKKYAPLYNIRLIDDKSYPYLEITNEKDPMLVVSRYIEVDKTKTLFGPYPNSKSARETLKLLQRLYPLRRCNPVDSKPCLYYHMGLCLGPCAHEKVDYKPNIERITRFLKGDTKEVLNELEERMKQASEDLEFERAVEYRDMILAVKDTTEKQIMTLNDYKDRDFISFAYNEDDMAIQILMMRQGRILDTHKNVISYMTDPYETFLTYIKNYYDKFLLPDELVFDQQIPFKELQMYFKNKVVVPKIGDKKKLVDLAHKNALEDLTHYYKLYRAKEEKLGEQIEALEQIFDKKISYIEVFDNAHLFGTAPISGMIVWKDYHFERKMYRKFHLKTTTNDDYQAMKEVLYRRYQRLLVEKQKLPDLICVDGGKGQVSAAYEVIQLFNLDIPILGLKKDKYHMLEGYVIQNEVTILDKKSPLYQFLGQLSEEVHRFTITFHQKTKNRKDYTSVLDNIPGLGPTRKKKLLASFKSIDDIKNASTEDLRSIGLPDKVIKSIKEGIS</sequence>
<keyword evidence="1 6" id="KW-0963">Cytoplasm</keyword>
<keyword evidence="2 6" id="KW-0227">DNA damage</keyword>
<keyword evidence="6" id="KW-0742">SOS response</keyword>
<keyword evidence="4 6" id="KW-0267">Excision nuclease</keyword>
<comment type="subcellular location">
    <subcellularLocation>
        <location evidence="6">Cytoplasm</location>
    </subcellularLocation>
</comment>
<dbReference type="InterPro" id="IPR010994">
    <property type="entry name" value="RuvA_2-like"/>
</dbReference>
<dbReference type="GeneID" id="41338494"/>
<dbReference type="FunFam" id="3.40.1440.10:FF:000001">
    <property type="entry name" value="UvrABC system protein C"/>
    <property type="match status" value="1"/>
</dbReference>
<dbReference type="SUPFAM" id="SSF47781">
    <property type="entry name" value="RuvA domain 2-like"/>
    <property type="match status" value="1"/>
</dbReference>
<dbReference type="InterPro" id="IPR047296">
    <property type="entry name" value="GIY-YIG_UvrC_Cho"/>
</dbReference>
<evidence type="ECO:0000313" key="12">
    <source>
        <dbReference type="Proteomes" id="UP000315938"/>
    </source>
</evidence>
<evidence type="ECO:0000256" key="3">
    <source>
        <dbReference type="ARBA" id="ARBA00022769"/>
    </source>
</evidence>
<evidence type="ECO:0000256" key="5">
    <source>
        <dbReference type="ARBA" id="ARBA00023204"/>
    </source>
</evidence>
<keyword evidence="7" id="KW-0175">Coiled coil</keyword>
<dbReference type="Pfam" id="PF02151">
    <property type="entry name" value="UVR"/>
    <property type="match status" value="1"/>
</dbReference>
<dbReference type="Pfam" id="PF22920">
    <property type="entry name" value="UvrC_RNaseH"/>
    <property type="match status" value="1"/>
</dbReference>
<dbReference type="InterPro" id="IPR050066">
    <property type="entry name" value="UvrABC_protein_C"/>
</dbReference>
<dbReference type="GO" id="GO:0009432">
    <property type="term" value="P:SOS response"/>
    <property type="evidence" value="ECO:0007669"/>
    <property type="project" value="UniProtKB-UniRule"/>
</dbReference>
<feature type="domain" description="UvrC family homology region profile" evidence="10">
    <location>
        <begin position="242"/>
        <end position="457"/>
    </location>
</feature>
<dbReference type="SUPFAM" id="SSF82771">
    <property type="entry name" value="GIY-YIG endonuclease"/>
    <property type="match status" value="1"/>
</dbReference>
<evidence type="ECO:0000256" key="1">
    <source>
        <dbReference type="ARBA" id="ARBA00022490"/>
    </source>
</evidence>
<dbReference type="Pfam" id="PF01541">
    <property type="entry name" value="GIY-YIG"/>
    <property type="match status" value="1"/>
</dbReference>
<feature type="domain" description="GIY-YIG" evidence="9">
    <location>
        <begin position="10"/>
        <end position="87"/>
    </location>
</feature>
<evidence type="ECO:0000259" key="8">
    <source>
        <dbReference type="PROSITE" id="PS50151"/>
    </source>
</evidence>
<organism evidence="11 12">
    <name type="scientific">Acholeplasma laidlawii</name>
    <dbReference type="NCBI Taxonomy" id="2148"/>
    <lineage>
        <taxon>Bacteria</taxon>
        <taxon>Bacillati</taxon>
        <taxon>Mycoplasmatota</taxon>
        <taxon>Mollicutes</taxon>
        <taxon>Acholeplasmatales</taxon>
        <taxon>Acholeplasmataceae</taxon>
        <taxon>Acholeplasma</taxon>
    </lineage>
</organism>
<dbReference type="Proteomes" id="UP000315938">
    <property type="component" value="Unassembled WGS sequence"/>
</dbReference>
<dbReference type="SMART" id="SM00465">
    <property type="entry name" value="GIYc"/>
    <property type="match status" value="1"/>
</dbReference>
<dbReference type="InterPro" id="IPR001162">
    <property type="entry name" value="UvrC_RNase_H_dom"/>
</dbReference>